<evidence type="ECO:0000313" key="2">
    <source>
        <dbReference type="Proteomes" id="UP000605970"/>
    </source>
</evidence>
<evidence type="ECO:0000313" key="1">
    <source>
        <dbReference type="EMBL" id="KAF7631072.1"/>
    </source>
</evidence>
<dbReference type="Proteomes" id="UP000605970">
    <property type="component" value="Unassembled WGS sequence"/>
</dbReference>
<dbReference type="EMBL" id="JABEBT010000119">
    <property type="protein sequence ID" value="KAF7631072.1"/>
    <property type="molecule type" value="Genomic_DNA"/>
</dbReference>
<name>A0A8S9ZF05_9BILA</name>
<protein>
    <submittedName>
        <fullName evidence="1">Uncharacterized protein</fullName>
    </submittedName>
</protein>
<organism evidence="1 2">
    <name type="scientific">Meloidogyne graminicola</name>
    <dbReference type="NCBI Taxonomy" id="189291"/>
    <lineage>
        <taxon>Eukaryota</taxon>
        <taxon>Metazoa</taxon>
        <taxon>Ecdysozoa</taxon>
        <taxon>Nematoda</taxon>
        <taxon>Chromadorea</taxon>
        <taxon>Rhabditida</taxon>
        <taxon>Tylenchina</taxon>
        <taxon>Tylenchomorpha</taxon>
        <taxon>Tylenchoidea</taxon>
        <taxon>Meloidogynidae</taxon>
        <taxon>Meloidogyninae</taxon>
        <taxon>Meloidogyne</taxon>
    </lineage>
</organism>
<reference evidence="1" key="1">
    <citation type="journal article" date="2020" name="Ecol. Evol.">
        <title>Genome structure and content of the rice root-knot nematode (Meloidogyne graminicola).</title>
        <authorList>
            <person name="Phan N.T."/>
            <person name="Danchin E.G.J."/>
            <person name="Klopp C."/>
            <person name="Perfus-Barbeoch L."/>
            <person name="Kozlowski D.K."/>
            <person name="Koutsovoulos G.D."/>
            <person name="Lopez-Roques C."/>
            <person name="Bouchez O."/>
            <person name="Zahm M."/>
            <person name="Besnard G."/>
            <person name="Bellafiore S."/>
        </authorList>
    </citation>
    <scope>NUCLEOTIDE SEQUENCE</scope>
    <source>
        <strain evidence="1">VN-18</strain>
    </source>
</reference>
<accession>A0A8S9ZF05</accession>
<dbReference type="AlphaFoldDB" id="A0A8S9ZF05"/>
<proteinExistence type="predicted"/>
<gene>
    <name evidence="1" type="ORF">Mgra_00008663</name>
</gene>
<dbReference type="OrthoDB" id="5883729at2759"/>
<keyword evidence="2" id="KW-1185">Reference proteome</keyword>
<sequence>MALGPKVMVIINTFYVPTYGKVSEDRCEIEIHDGCTINDLINMTRFKIANDNGTVWDDNPQFRVYFNGQEQSLNNRVFENRLVKTEKIKIFYLSMYVMDVFENKEY</sequence>
<comment type="caution">
    <text evidence="1">The sequence shown here is derived from an EMBL/GenBank/DDBJ whole genome shotgun (WGS) entry which is preliminary data.</text>
</comment>